<feature type="signal peptide" evidence="1">
    <location>
        <begin position="1"/>
        <end position="27"/>
    </location>
</feature>
<evidence type="ECO:0000256" key="1">
    <source>
        <dbReference type="SAM" id="SignalP"/>
    </source>
</evidence>
<dbReference type="OrthoDB" id="7508982at2"/>
<organism evidence="2 3">
    <name type="scientific">Pseudomonas cichorii</name>
    <dbReference type="NCBI Taxonomy" id="36746"/>
    <lineage>
        <taxon>Bacteria</taxon>
        <taxon>Pseudomonadati</taxon>
        <taxon>Pseudomonadota</taxon>
        <taxon>Gammaproteobacteria</taxon>
        <taxon>Pseudomonadales</taxon>
        <taxon>Pseudomonadaceae</taxon>
        <taxon>Pseudomonas</taxon>
    </lineage>
</organism>
<dbReference type="Proteomes" id="UP000277236">
    <property type="component" value="Unassembled WGS sequence"/>
</dbReference>
<gene>
    <name evidence="2" type="ORF">ALQ04_04068</name>
</gene>
<dbReference type="EMBL" id="RBRE01000035">
    <property type="protein sequence ID" value="RMQ47638.1"/>
    <property type="molecule type" value="Genomic_DNA"/>
</dbReference>
<proteinExistence type="predicted"/>
<reference evidence="2 3" key="1">
    <citation type="submission" date="2018-08" db="EMBL/GenBank/DDBJ databases">
        <title>Recombination of ecologically and evolutionarily significant loci maintains genetic cohesion in the Pseudomonas syringae species complex.</title>
        <authorList>
            <person name="Dillon M."/>
            <person name="Thakur S."/>
            <person name="Almeida R.N.D."/>
            <person name="Weir B.S."/>
            <person name="Guttman D.S."/>
        </authorList>
    </citation>
    <scope>NUCLEOTIDE SEQUENCE [LARGE SCALE GENOMIC DNA]</scope>
    <source>
        <strain evidence="2 3">ICMP 3353</strain>
    </source>
</reference>
<keyword evidence="1" id="KW-0732">Signal</keyword>
<comment type="caution">
    <text evidence="2">The sequence shown here is derived from an EMBL/GenBank/DDBJ whole genome shotgun (WGS) entry which is preliminary data.</text>
</comment>
<feature type="chain" id="PRO_5018317320" evidence="1">
    <location>
        <begin position="28"/>
        <end position="147"/>
    </location>
</feature>
<evidence type="ECO:0000313" key="2">
    <source>
        <dbReference type="EMBL" id="RMQ47638.1"/>
    </source>
</evidence>
<dbReference type="RefSeq" id="WP_122315243.1">
    <property type="nucleotide sequence ID" value="NZ_RBRE01000035.1"/>
</dbReference>
<evidence type="ECO:0000313" key="3">
    <source>
        <dbReference type="Proteomes" id="UP000277236"/>
    </source>
</evidence>
<dbReference type="AlphaFoldDB" id="A0A3M4M1B1"/>
<name>A0A3M4M1B1_PSECI</name>
<accession>A0A3M4M1B1</accession>
<sequence>MSNASCNTASALGLWAVFLACPVQLQASGQLPPSTIENSQLPNFAACRAFLEETWRVDQAKADPQPIPEENGSRQTLIYSQGVVATDASHASYEVEEGWQFRSPLADIRQIRTAYSYERRSYHCAGRHLSGTGTSGYALDGYEAMPD</sequence>
<protein>
    <submittedName>
        <fullName evidence="2">Uncharacterized protein</fullName>
    </submittedName>
</protein>